<name>E7AC45_HELFC</name>
<dbReference type="KEGG" id="hfe:HFELIS_00430"/>
<dbReference type="RefSeq" id="WP_013468499.1">
    <property type="nucleotide sequence ID" value="NC_014810.2"/>
</dbReference>
<keyword evidence="2" id="KW-1185">Reference proteome</keyword>
<dbReference type="STRING" id="936155.HFELIS_00430"/>
<protein>
    <submittedName>
        <fullName evidence="1">Uncharacterized protein</fullName>
    </submittedName>
</protein>
<dbReference type="HOGENOM" id="CLU_2649461_0_0_7"/>
<dbReference type="AlphaFoldDB" id="E7AC45"/>
<evidence type="ECO:0000313" key="2">
    <source>
        <dbReference type="Proteomes" id="UP000007934"/>
    </source>
</evidence>
<dbReference type="OrthoDB" id="9870650at2"/>
<dbReference type="Proteomes" id="UP000007934">
    <property type="component" value="Chromosome"/>
</dbReference>
<dbReference type="GeneID" id="36134845"/>
<dbReference type="EMBL" id="FQ670179">
    <property type="protein sequence ID" value="CBY82127.1"/>
    <property type="molecule type" value="Genomic_DNA"/>
</dbReference>
<gene>
    <name evidence="1" type="ordered locus">Hfelis_00430</name>
</gene>
<sequence length="76" mass="8808">MVMPLESDDEEVLELFNAFLLVHSFKIQGMSSFVDVELNYSALKDFCQKHHYDTLEIFELFKSASLVVSSCFLDHE</sequence>
<proteinExistence type="predicted"/>
<organism evidence="1 2">
    <name type="scientific">Helicobacter felis (strain ATCC 49179 / CCUG 28539 / NCTC 12436 / CS1)</name>
    <dbReference type="NCBI Taxonomy" id="936155"/>
    <lineage>
        <taxon>Bacteria</taxon>
        <taxon>Pseudomonadati</taxon>
        <taxon>Campylobacterota</taxon>
        <taxon>Epsilonproteobacteria</taxon>
        <taxon>Campylobacterales</taxon>
        <taxon>Helicobacteraceae</taxon>
        <taxon>Helicobacter</taxon>
    </lineage>
</organism>
<evidence type="ECO:0000313" key="1">
    <source>
        <dbReference type="EMBL" id="CBY82127.1"/>
    </source>
</evidence>
<accession>E7AC45</accession>
<reference evidence="1 2" key="1">
    <citation type="journal article" date="2011" name="Genome Biol. Evol.">
        <title>Comparative whole genome sequence analysis of the carcinogenic bacterial model pathogen Helicobacter felis.</title>
        <authorList>
            <person name="Arnold I.C."/>
            <person name="Zigova Z."/>
            <person name="Holden M."/>
            <person name="Lawley T.D."/>
            <person name="Rad R."/>
            <person name="Dougan G."/>
            <person name="Falkow S."/>
            <person name="Bentley S.D."/>
            <person name="Muller A."/>
        </authorList>
    </citation>
    <scope>NUCLEOTIDE SEQUENCE [LARGE SCALE GENOMIC DNA]</scope>
    <source>
        <strain evidence="2">ATCC 49179 / CCUG 28539 / NCTC 12436 / CS1</strain>
    </source>
</reference>